<sequence>MQTSLVTFVSIKCTQPIYLSIAILVNCDGIHAPQFNLIISQIKLDIIFNVSLAR</sequence>
<dbReference type="AlphaFoldDB" id="D4F900"/>
<dbReference type="HOGENOM" id="CLU_3042941_0_0_6"/>
<accession>D4F900</accession>
<evidence type="ECO:0000313" key="2">
    <source>
        <dbReference type="Proteomes" id="UP000003692"/>
    </source>
</evidence>
<proteinExistence type="predicted"/>
<dbReference type="EMBL" id="ADGK01000268">
    <property type="protein sequence ID" value="EFE21757.1"/>
    <property type="molecule type" value="Genomic_DNA"/>
</dbReference>
<comment type="caution">
    <text evidence="1">The sequence shown here is derived from an EMBL/GenBank/DDBJ whole genome shotgun (WGS) entry which is preliminary data.</text>
</comment>
<organism evidence="1 2">
    <name type="scientific">Edwardsiella tarda ATCC 23685</name>
    <dbReference type="NCBI Taxonomy" id="500638"/>
    <lineage>
        <taxon>Bacteria</taxon>
        <taxon>Pseudomonadati</taxon>
        <taxon>Pseudomonadota</taxon>
        <taxon>Gammaproteobacteria</taxon>
        <taxon>Enterobacterales</taxon>
        <taxon>Hafniaceae</taxon>
        <taxon>Edwardsiella</taxon>
    </lineage>
</organism>
<gene>
    <name evidence="1" type="ORF">EDWATA_03255</name>
</gene>
<dbReference type="Proteomes" id="UP000003692">
    <property type="component" value="Unassembled WGS sequence"/>
</dbReference>
<protein>
    <submittedName>
        <fullName evidence="1">Uncharacterized protein</fullName>
    </submittedName>
</protein>
<name>D4F900_EDWTA</name>
<reference evidence="1 2" key="1">
    <citation type="submission" date="2010-02" db="EMBL/GenBank/DDBJ databases">
        <authorList>
            <person name="Weinstock G."/>
            <person name="Sodergren E."/>
            <person name="Clifton S."/>
            <person name="Fulton L."/>
            <person name="Fulton B."/>
            <person name="Courtney L."/>
            <person name="Fronick C."/>
            <person name="Harrison M."/>
            <person name="Strong C."/>
            <person name="Farmer C."/>
            <person name="Delahaunty K."/>
            <person name="Markovic C."/>
            <person name="Hall O."/>
            <person name="Minx P."/>
            <person name="Tomlinson C."/>
            <person name="Mitreva M."/>
            <person name="Nelson J."/>
            <person name="Hou S."/>
            <person name="Wollam A."/>
            <person name="Pepin K.H."/>
            <person name="Johnson M."/>
            <person name="Bhonagiri V."/>
            <person name="Zhang X."/>
            <person name="Suruliraj S."/>
            <person name="Warren W."/>
            <person name="Chinwalla A."/>
            <person name="Mardis E.R."/>
            <person name="Wilson R.K."/>
        </authorList>
    </citation>
    <scope>NUCLEOTIDE SEQUENCE [LARGE SCALE GENOMIC DNA]</scope>
    <source>
        <strain evidence="1 2">ATCC 23685</strain>
    </source>
</reference>
<evidence type="ECO:0000313" key="1">
    <source>
        <dbReference type="EMBL" id="EFE21757.1"/>
    </source>
</evidence>